<evidence type="ECO:0000259" key="7">
    <source>
        <dbReference type="PROSITE" id="PS50850"/>
    </source>
</evidence>
<evidence type="ECO:0000313" key="9">
    <source>
        <dbReference type="Proteomes" id="UP000552038"/>
    </source>
</evidence>
<dbReference type="RefSeq" id="WP_171416151.1">
    <property type="nucleotide sequence ID" value="NZ_JABFOR010000007.1"/>
</dbReference>
<feature type="transmembrane region" description="Helical" evidence="6">
    <location>
        <begin position="20"/>
        <end position="45"/>
    </location>
</feature>
<dbReference type="EMBL" id="JABFOR010000007">
    <property type="protein sequence ID" value="NOJ70541.1"/>
    <property type="molecule type" value="Genomic_DNA"/>
</dbReference>
<keyword evidence="3 6" id="KW-0812">Transmembrane</keyword>
<sequence length="410" mass="44114">MKSPSMEPAPHLQADTVFRILLAISFVHLFNDSIQAVIPAIFPILKSSMNLSYAQIGWISFAINVTASLLQPVVGYAADRRPTPALLPIGMCFTFAGVLLLAYAPNYVLVLLAVVLVGLGSAAFHPEGMRVAHMAAGARKGLAQSIFQVGGNAGQSLAPMLTKWIFIPLGQSGAIVFTIVAGAGIAVQTYIARWYRTMLDSGYAFKKRHQARTMDPSKRNRVIAATIVLVVLVFARSWYSAAIGSYYAFYLMDAYHLTLDDAQIYIFLFLGAGAVGTFFGGPLADRFGRRNLILVSMLGTAPLALILPYLSLFWAGVVLALTGFILLSSFSVTVIYAQLLHPGNIGTVSGLITGFAFGMGGIGALALGYFIDTWGIENVMIVCGFLPLFGLLTWMLPSDNTLHQWAKGIS</sequence>
<evidence type="ECO:0000256" key="2">
    <source>
        <dbReference type="ARBA" id="ARBA00022448"/>
    </source>
</evidence>
<feature type="transmembrane region" description="Helical" evidence="6">
    <location>
        <begin position="57"/>
        <end position="78"/>
    </location>
</feature>
<organism evidence="8 9">
    <name type="scientific">Paenibacillus alvei</name>
    <name type="common">Bacillus alvei</name>
    <dbReference type="NCBI Taxonomy" id="44250"/>
    <lineage>
        <taxon>Bacteria</taxon>
        <taxon>Bacillati</taxon>
        <taxon>Bacillota</taxon>
        <taxon>Bacilli</taxon>
        <taxon>Bacillales</taxon>
        <taxon>Paenibacillaceae</taxon>
        <taxon>Paenibacillus</taxon>
    </lineage>
</organism>
<accession>A0AAP6ZVM1</accession>
<dbReference type="PANTHER" id="PTHR43129">
    <property type="entry name" value="FOSMIDOMYCIN RESISTANCE PROTEIN"/>
    <property type="match status" value="1"/>
</dbReference>
<dbReference type="InterPro" id="IPR011701">
    <property type="entry name" value="MFS"/>
</dbReference>
<comment type="caution">
    <text evidence="8">The sequence shown here is derived from an EMBL/GenBank/DDBJ whole genome shotgun (WGS) entry which is preliminary data.</text>
</comment>
<dbReference type="PANTHER" id="PTHR43129:SF1">
    <property type="entry name" value="FOSMIDOMYCIN RESISTANCE PROTEIN"/>
    <property type="match status" value="1"/>
</dbReference>
<keyword evidence="4 6" id="KW-1133">Transmembrane helix</keyword>
<reference evidence="8 9" key="1">
    <citation type="submission" date="2020-05" db="EMBL/GenBank/DDBJ databases">
        <title>Whole genome sequencing and identification of novel metabolites from Paenibacillus alvei strain JR949.</title>
        <authorList>
            <person name="Rajendhran J."/>
            <person name="Sree Pranav P."/>
            <person name="Mahalakshmi B."/>
            <person name="Karthikeyan R."/>
        </authorList>
    </citation>
    <scope>NUCLEOTIDE SEQUENCE [LARGE SCALE GENOMIC DNA]</scope>
    <source>
        <strain evidence="8 9">JR949</strain>
    </source>
</reference>
<dbReference type="GO" id="GO:0005886">
    <property type="term" value="C:plasma membrane"/>
    <property type="evidence" value="ECO:0007669"/>
    <property type="project" value="UniProtKB-SubCell"/>
</dbReference>
<feature type="transmembrane region" description="Helical" evidence="6">
    <location>
        <begin position="351"/>
        <end position="371"/>
    </location>
</feature>
<name>A0AAP6ZVM1_PAEAL</name>
<feature type="transmembrane region" description="Helical" evidence="6">
    <location>
        <begin position="377"/>
        <end position="397"/>
    </location>
</feature>
<keyword evidence="2" id="KW-0813">Transport</keyword>
<dbReference type="Pfam" id="PF07690">
    <property type="entry name" value="MFS_1"/>
    <property type="match status" value="1"/>
</dbReference>
<feature type="transmembrane region" description="Helical" evidence="6">
    <location>
        <begin position="165"/>
        <end position="191"/>
    </location>
</feature>
<feature type="transmembrane region" description="Helical" evidence="6">
    <location>
        <begin position="262"/>
        <end position="280"/>
    </location>
</feature>
<dbReference type="AlphaFoldDB" id="A0AAP6ZVM1"/>
<keyword evidence="5 6" id="KW-0472">Membrane</keyword>
<protein>
    <submittedName>
        <fullName evidence="8">MFS transporter</fullName>
    </submittedName>
</protein>
<dbReference type="GO" id="GO:0022857">
    <property type="term" value="F:transmembrane transporter activity"/>
    <property type="evidence" value="ECO:0007669"/>
    <property type="project" value="InterPro"/>
</dbReference>
<evidence type="ECO:0000256" key="5">
    <source>
        <dbReference type="ARBA" id="ARBA00023136"/>
    </source>
</evidence>
<evidence type="ECO:0000256" key="3">
    <source>
        <dbReference type="ARBA" id="ARBA00022692"/>
    </source>
</evidence>
<dbReference type="InterPro" id="IPR036259">
    <property type="entry name" value="MFS_trans_sf"/>
</dbReference>
<gene>
    <name evidence="8" type="ORF">HMI46_08250</name>
</gene>
<feature type="domain" description="Major facilitator superfamily (MFS) profile" evidence="7">
    <location>
        <begin position="17"/>
        <end position="402"/>
    </location>
</feature>
<evidence type="ECO:0000256" key="6">
    <source>
        <dbReference type="SAM" id="Phobius"/>
    </source>
</evidence>
<proteinExistence type="predicted"/>
<dbReference type="Gene3D" id="1.20.1250.20">
    <property type="entry name" value="MFS general substrate transporter like domains"/>
    <property type="match status" value="2"/>
</dbReference>
<dbReference type="InterPro" id="IPR005829">
    <property type="entry name" value="Sugar_transporter_CS"/>
</dbReference>
<dbReference type="PROSITE" id="PS00216">
    <property type="entry name" value="SUGAR_TRANSPORT_1"/>
    <property type="match status" value="1"/>
</dbReference>
<evidence type="ECO:0000256" key="1">
    <source>
        <dbReference type="ARBA" id="ARBA00004651"/>
    </source>
</evidence>
<comment type="subcellular location">
    <subcellularLocation>
        <location evidence="1">Cell membrane</location>
        <topology evidence="1">Multi-pass membrane protein</topology>
    </subcellularLocation>
</comment>
<dbReference type="InterPro" id="IPR020846">
    <property type="entry name" value="MFS_dom"/>
</dbReference>
<evidence type="ECO:0000313" key="8">
    <source>
        <dbReference type="EMBL" id="NOJ70541.1"/>
    </source>
</evidence>
<dbReference type="SUPFAM" id="SSF103473">
    <property type="entry name" value="MFS general substrate transporter"/>
    <property type="match status" value="1"/>
</dbReference>
<feature type="transmembrane region" description="Helical" evidence="6">
    <location>
        <begin position="222"/>
        <end position="250"/>
    </location>
</feature>
<evidence type="ECO:0000256" key="4">
    <source>
        <dbReference type="ARBA" id="ARBA00022989"/>
    </source>
</evidence>
<dbReference type="PROSITE" id="PS50850">
    <property type="entry name" value="MFS"/>
    <property type="match status" value="1"/>
</dbReference>
<dbReference type="Proteomes" id="UP000552038">
    <property type="component" value="Unassembled WGS sequence"/>
</dbReference>
<dbReference type="CDD" id="cd17478">
    <property type="entry name" value="MFS_FsR"/>
    <property type="match status" value="1"/>
</dbReference>